<feature type="domain" description="Mannosyl-glycoprotein endo-beta-N-acetylglucosamidase-like" evidence="3">
    <location>
        <begin position="28"/>
        <end position="188"/>
    </location>
</feature>
<name>A0ABW4D5P2_9LACO</name>
<accession>A0ABW4D5P2</accession>
<dbReference type="RefSeq" id="WP_203644834.1">
    <property type="nucleotide sequence ID" value="NZ_BOLN01000004.1"/>
</dbReference>
<dbReference type="GO" id="GO:0016787">
    <property type="term" value="F:hydrolase activity"/>
    <property type="evidence" value="ECO:0007669"/>
    <property type="project" value="UniProtKB-KW"/>
</dbReference>
<dbReference type="Proteomes" id="UP001597189">
    <property type="component" value="Unassembled WGS sequence"/>
</dbReference>
<comment type="caution">
    <text evidence="4">The sequence shown here is derived from an EMBL/GenBank/DDBJ whole genome shotgun (WGS) entry which is preliminary data.</text>
</comment>
<dbReference type="EMBL" id="JBHTOD010000004">
    <property type="protein sequence ID" value="MFD1455397.1"/>
    <property type="molecule type" value="Genomic_DNA"/>
</dbReference>
<proteinExistence type="inferred from homology"/>
<evidence type="ECO:0000256" key="1">
    <source>
        <dbReference type="ARBA" id="ARBA00010266"/>
    </source>
</evidence>
<organism evidence="4 5">
    <name type="scientific">Levilactobacillus lanxiensis</name>
    <dbReference type="NCBI Taxonomy" id="2799568"/>
    <lineage>
        <taxon>Bacteria</taxon>
        <taxon>Bacillati</taxon>
        <taxon>Bacillota</taxon>
        <taxon>Bacilli</taxon>
        <taxon>Lactobacillales</taxon>
        <taxon>Lactobacillaceae</taxon>
        <taxon>Levilactobacillus</taxon>
    </lineage>
</organism>
<evidence type="ECO:0000256" key="2">
    <source>
        <dbReference type="ARBA" id="ARBA00022801"/>
    </source>
</evidence>
<dbReference type="PANTHER" id="PTHR33308">
    <property type="entry name" value="PEPTIDOGLYCAN HYDROLASE FLGJ"/>
    <property type="match status" value="1"/>
</dbReference>
<dbReference type="SMART" id="SM00047">
    <property type="entry name" value="LYZ2"/>
    <property type="match status" value="1"/>
</dbReference>
<evidence type="ECO:0000313" key="5">
    <source>
        <dbReference type="Proteomes" id="UP001597189"/>
    </source>
</evidence>
<dbReference type="InterPro" id="IPR051056">
    <property type="entry name" value="Glycosyl_Hydrolase_73"/>
</dbReference>
<gene>
    <name evidence="4" type="ORF">ACFQ44_06820</name>
</gene>
<sequence length="481" mass="52870">MKRTKRWLLAALVLGVGVGGFTISKGTGHAATTDPQTFISTLKSPVTTVANKYKLYPSVMMAQAALESAWGTSTLTTTANNYFGIKGAYNGQSVTMQTSEYDSNGQLYYTNANFRKYPSAKASMTDNATLLRNGTSYNPTIYSGTWRENAATYSDAANALTNTYATAPTYGSSLISIIKTYNLSSLLDGSSTSSSSSSSNSSSADTAAPKPKPVVYDKATYFGASGTQTARLNAQYTSYRLYNHIKGTREKVTKTAWNKVRAGQDVQVYLDMRGVKKATTTGKKTTWYRLKFTDSSSAKKYWVYGKALTLPTVKYTKGSATVKVNSALSGSYYNHVFNSPYLAKSMGTLKKLTAKSYTADNQAVKTQDGVKSTWYRIKVGDDKYWIASTETAASPQYDYVLYSAASGTKKLSAKYKKYTLYNHVKKTHFNQESYKWPSGSKKGAKVTVNYKGLKTAYGTTWYRIQFSGNKTNYWVDSRALA</sequence>
<protein>
    <submittedName>
        <fullName evidence="4">Glycoside hydrolase family 73 protein</fullName>
    </submittedName>
</protein>
<evidence type="ECO:0000313" key="4">
    <source>
        <dbReference type="EMBL" id="MFD1455397.1"/>
    </source>
</evidence>
<keyword evidence="5" id="KW-1185">Reference proteome</keyword>
<dbReference type="PANTHER" id="PTHR33308:SF9">
    <property type="entry name" value="PEPTIDOGLYCAN HYDROLASE FLGJ"/>
    <property type="match status" value="1"/>
</dbReference>
<dbReference type="Gene3D" id="1.10.530.10">
    <property type="match status" value="1"/>
</dbReference>
<dbReference type="InterPro" id="IPR002901">
    <property type="entry name" value="MGlyc_endo_b_GlcNAc-like_dom"/>
</dbReference>
<evidence type="ECO:0000259" key="3">
    <source>
        <dbReference type="SMART" id="SM00047"/>
    </source>
</evidence>
<keyword evidence="2 4" id="KW-0378">Hydrolase</keyword>
<dbReference type="Pfam" id="PF01832">
    <property type="entry name" value="Glucosaminidase"/>
    <property type="match status" value="1"/>
</dbReference>
<comment type="similarity">
    <text evidence="1">Belongs to the glycosyl hydrolase 73 family.</text>
</comment>
<reference evidence="5" key="1">
    <citation type="journal article" date="2019" name="Int. J. Syst. Evol. Microbiol.">
        <title>The Global Catalogue of Microorganisms (GCM) 10K type strain sequencing project: providing services to taxonomists for standard genome sequencing and annotation.</title>
        <authorList>
            <consortium name="The Broad Institute Genomics Platform"/>
            <consortium name="The Broad Institute Genome Sequencing Center for Infectious Disease"/>
            <person name="Wu L."/>
            <person name="Ma J."/>
        </authorList>
    </citation>
    <scope>NUCLEOTIDE SEQUENCE [LARGE SCALE GENOMIC DNA]</scope>
    <source>
        <strain evidence="5">CCM 8979</strain>
    </source>
</reference>
<dbReference type="Gene3D" id="4.10.80.30">
    <property type="entry name" value="DNA polymerase, domain 6"/>
    <property type="match status" value="1"/>
</dbReference>